<comment type="caution">
    <text evidence="1">The sequence shown here is derived from an EMBL/GenBank/DDBJ whole genome shotgun (WGS) entry which is preliminary data.</text>
</comment>
<dbReference type="InterPro" id="IPR011049">
    <property type="entry name" value="Serralysin-like_metalloprot_C"/>
</dbReference>
<protein>
    <submittedName>
        <fullName evidence="1">Uncharacterized protein</fullName>
    </submittedName>
</protein>
<dbReference type="EMBL" id="SPQS01000013">
    <property type="protein sequence ID" value="TFV72659.1"/>
    <property type="molecule type" value="Genomic_DNA"/>
</dbReference>
<dbReference type="Pfam" id="PF17963">
    <property type="entry name" value="Big_9"/>
    <property type="match status" value="1"/>
</dbReference>
<name>A0A4Y9NX91_9BRAD</name>
<dbReference type="RefSeq" id="WP_135165477.1">
    <property type="nucleotide sequence ID" value="NZ_SPQS01000013.1"/>
</dbReference>
<reference evidence="1 2" key="1">
    <citation type="submission" date="2019-03" db="EMBL/GenBank/DDBJ databases">
        <title>Bradyrhizobium strains diversity.</title>
        <authorList>
            <person name="Urquiaga M.C.O."/>
            <person name="Hungria M."/>
            <person name="Delamuta J.R.M."/>
            <person name="Klepa M.S."/>
        </authorList>
    </citation>
    <scope>NUCLEOTIDE SEQUENCE [LARGE SCALE GENOMIC DNA]</scope>
    <source>
        <strain evidence="1 2">CNPSo 3426</strain>
    </source>
</reference>
<dbReference type="NCBIfam" id="TIGR01965">
    <property type="entry name" value="VCBS_repeat"/>
    <property type="match status" value="1"/>
</dbReference>
<organism evidence="1 2">
    <name type="scientific">Bradyrhizobium frederickii</name>
    <dbReference type="NCBI Taxonomy" id="2560054"/>
    <lineage>
        <taxon>Bacteria</taxon>
        <taxon>Pseudomonadati</taxon>
        <taxon>Pseudomonadota</taxon>
        <taxon>Alphaproteobacteria</taxon>
        <taxon>Hyphomicrobiales</taxon>
        <taxon>Nitrobacteraceae</taxon>
        <taxon>Bradyrhizobium</taxon>
    </lineage>
</organism>
<dbReference type="Gene3D" id="2.150.10.10">
    <property type="entry name" value="Serralysin-like metalloprotease, C-terminal"/>
    <property type="match status" value="1"/>
</dbReference>
<accession>A0A4Y9NX91</accession>
<dbReference type="InterPro" id="IPR010221">
    <property type="entry name" value="VCBS_dom"/>
</dbReference>
<dbReference type="AlphaFoldDB" id="A0A4Y9NX91"/>
<dbReference type="Proteomes" id="UP000297700">
    <property type="component" value="Unassembled WGS sequence"/>
</dbReference>
<gene>
    <name evidence="1" type="ORF">E4K64_22510</name>
</gene>
<evidence type="ECO:0000313" key="2">
    <source>
        <dbReference type="Proteomes" id="UP000297700"/>
    </source>
</evidence>
<dbReference type="SUPFAM" id="SSF51120">
    <property type="entry name" value="beta-Roll"/>
    <property type="match status" value="1"/>
</dbReference>
<proteinExistence type="predicted"/>
<evidence type="ECO:0000313" key="1">
    <source>
        <dbReference type="EMBL" id="TFV72659.1"/>
    </source>
</evidence>
<sequence length="203" mass="20757">MTANAAQGVLANDTDPDTDALHVSAVNGVVGNALTGAFGTLTLNANGSYSYSTAKGGSASQGLPQDNFTDTVDDGHGGTSTATLTVSVIGNGQTYVKGTDSNDTLSAGTKGTVLDGGNGNDTRKDADTFVFNPNFGKDVITDFKPNADHIQIDDTLFANFAAVKTHAAGDGQGNTLITYDANNTITLTGVVPSQLHANDFFFV</sequence>